<gene>
    <name evidence="2" type="ORF">HMPREF0765_4142</name>
</gene>
<feature type="transmembrane region" description="Helical" evidence="1">
    <location>
        <begin position="44"/>
        <end position="61"/>
    </location>
</feature>
<dbReference type="RefSeq" id="WP_003003535.1">
    <property type="nucleotide sequence ID" value="NZ_GG668630.1"/>
</dbReference>
<dbReference type="EMBL" id="ACHB01000092">
    <property type="protein sequence ID" value="EEI90191.1"/>
    <property type="molecule type" value="Genomic_DNA"/>
</dbReference>
<reference evidence="2 3" key="1">
    <citation type="submission" date="2009-01" db="EMBL/GenBank/DDBJ databases">
        <authorList>
            <person name="Qin X."/>
            <person name="Bachman B."/>
            <person name="Battles P."/>
            <person name="Bell A."/>
            <person name="Bess C."/>
            <person name="Bickham C."/>
            <person name="Chaboub L."/>
            <person name="Chen D."/>
            <person name="Coyle M."/>
            <person name="Deiros D.R."/>
            <person name="Dinh H."/>
            <person name="Forbes L."/>
            <person name="Fowler G."/>
            <person name="Francisco L."/>
            <person name="Fu Q."/>
            <person name="Gubbala S."/>
            <person name="Hale W."/>
            <person name="Han Y."/>
            <person name="Hemphill L."/>
            <person name="Highlander S.K."/>
            <person name="Hirani K."/>
            <person name="Hogues M."/>
            <person name="Jackson L."/>
            <person name="Jakkamsetti A."/>
            <person name="Javaid M."/>
            <person name="Jiang H."/>
            <person name="Korchina V."/>
            <person name="Kovar C."/>
            <person name="Lara F."/>
            <person name="Lee S."/>
            <person name="Mata R."/>
            <person name="Mathew T."/>
            <person name="Moen C."/>
            <person name="Morales K."/>
            <person name="Munidasa M."/>
            <person name="Nazareth L."/>
            <person name="Ngo R."/>
            <person name="Nguyen L."/>
            <person name="Okwuonu G."/>
            <person name="Ongeri F."/>
            <person name="Patil S."/>
            <person name="Petrosino J."/>
            <person name="Pham C."/>
            <person name="Pham P."/>
            <person name="Pu L.-L."/>
            <person name="Puazo M."/>
            <person name="Raj R."/>
            <person name="Reid J."/>
            <person name="Rouhana J."/>
            <person name="Saada N."/>
            <person name="Shang Y."/>
            <person name="Simmons D."/>
            <person name="Thornton R."/>
            <person name="Warren J."/>
            <person name="Weissenberger G."/>
            <person name="Zhang J."/>
            <person name="Zhang L."/>
            <person name="Zhou C."/>
            <person name="Zhu D."/>
            <person name="Muzny D."/>
            <person name="Worley K."/>
            <person name="Gibbs R."/>
        </authorList>
    </citation>
    <scope>NUCLEOTIDE SEQUENCE [LARGE SCALE GENOMIC DNA]</scope>
    <source>
        <strain evidence="2 3">ATCC 33300</strain>
    </source>
</reference>
<name>C2G3I6_SPHSI</name>
<keyword evidence="1" id="KW-0812">Transmembrane</keyword>
<evidence type="ECO:0000256" key="1">
    <source>
        <dbReference type="SAM" id="Phobius"/>
    </source>
</evidence>
<keyword evidence="1" id="KW-1133">Transmembrane helix</keyword>
<keyword evidence="1" id="KW-0472">Membrane</keyword>
<organism evidence="2 3">
    <name type="scientific">Sphingobacterium spiritivorum ATCC 33300</name>
    <dbReference type="NCBI Taxonomy" id="525372"/>
    <lineage>
        <taxon>Bacteria</taxon>
        <taxon>Pseudomonadati</taxon>
        <taxon>Bacteroidota</taxon>
        <taxon>Sphingobacteriia</taxon>
        <taxon>Sphingobacteriales</taxon>
        <taxon>Sphingobacteriaceae</taxon>
        <taxon>Sphingobacterium</taxon>
    </lineage>
</organism>
<evidence type="ECO:0000313" key="2">
    <source>
        <dbReference type="EMBL" id="EEI90191.1"/>
    </source>
</evidence>
<sequence>MIINFLAGLLGIILYTLIKARPYVFSKEIRTDWGKLLMENVPAWLWAVVVLFVVSVVLHFAPESNVIIGQLFGGMDLTNSFTGFLGLGMLLSFGSKEAAK</sequence>
<comment type="caution">
    <text evidence="2">The sequence shown here is derived from an EMBL/GenBank/DDBJ whole genome shotgun (WGS) entry which is preliminary data.</text>
</comment>
<evidence type="ECO:0000313" key="3">
    <source>
        <dbReference type="Proteomes" id="UP000006241"/>
    </source>
</evidence>
<feature type="transmembrane region" description="Helical" evidence="1">
    <location>
        <begin position="73"/>
        <end position="94"/>
    </location>
</feature>
<dbReference type="AlphaFoldDB" id="C2G3I6"/>
<accession>C2G3I6</accession>
<dbReference type="HOGENOM" id="CLU_2304228_0_0_10"/>
<dbReference type="Proteomes" id="UP000006241">
    <property type="component" value="Unassembled WGS sequence"/>
</dbReference>
<protein>
    <submittedName>
        <fullName evidence="2">Uncharacterized protein</fullName>
    </submittedName>
</protein>
<proteinExistence type="predicted"/>